<dbReference type="PROSITE" id="PS50847">
    <property type="entry name" value="GRAM_POS_ANCHORING"/>
    <property type="match status" value="1"/>
</dbReference>
<dbReference type="EMBL" id="CP049934">
    <property type="protein sequence ID" value="QIM15541.1"/>
    <property type="molecule type" value="Genomic_DNA"/>
</dbReference>
<proteinExistence type="predicted"/>
<dbReference type="NCBIfam" id="TIGR02543">
    <property type="entry name" value="List_Bact_rpt"/>
    <property type="match status" value="3"/>
</dbReference>
<evidence type="ECO:0000256" key="4">
    <source>
        <dbReference type="ARBA" id="ARBA00022729"/>
    </source>
</evidence>
<dbReference type="InterPro" id="IPR007110">
    <property type="entry name" value="Ig-like_dom"/>
</dbReference>
<dbReference type="InterPro" id="IPR009091">
    <property type="entry name" value="RCC1/BLIP-II"/>
</dbReference>
<evidence type="ECO:0000256" key="7">
    <source>
        <dbReference type="SAM" id="Phobius"/>
    </source>
</evidence>
<evidence type="ECO:0000259" key="8">
    <source>
        <dbReference type="PROSITE" id="PS50835"/>
    </source>
</evidence>
<dbReference type="GO" id="GO:0005975">
    <property type="term" value="P:carbohydrate metabolic process"/>
    <property type="evidence" value="ECO:0007669"/>
    <property type="project" value="UniProtKB-ARBA"/>
</dbReference>
<feature type="region of interest" description="Disordered" evidence="6">
    <location>
        <begin position="408"/>
        <end position="460"/>
    </location>
</feature>
<dbReference type="Proteomes" id="UP000501387">
    <property type="component" value="Chromosome"/>
</dbReference>
<evidence type="ECO:0000259" key="9">
    <source>
        <dbReference type="PROSITE" id="PS50847"/>
    </source>
</evidence>
<dbReference type="InterPro" id="IPR013378">
    <property type="entry name" value="InlB-like_B-rpt"/>
</dbReference>
<reference evidence="10 11" key="1">
    <citation type="submission" date="2020-03" db="EMBL/GenBank/DDBJ databases">
        <title>Leucobacter sp. nov., isolated from beetles.</title>
        <authorList>
            <person name="Hyun D.-W."/>
            <person name="Bae J.-W."/>
        </authorList>
    </citation>
    <scope>NUCLEOTIDE SEQUENCE [LARGE SCALE GENOMIC DNA]</scope>
    <source>
        <strain evidence="10 11">HDW9B</strain>
    </source>
</reference>
<feature type="region of interest" description="Disordered" evidence="6">
    <location>
        <begin position="138"/>
        <end position="162"/>
    </location>
</feature>
<keyword evidence="2" id="KW-0134">Cell wall</keyword>
<keyword evidence="11" id="KW-1185">Reference proteome</keyword>
<keyword evidence="5" id="KW-0572">Peptidoglycan-anchor</keyword>
<dbReference type="SUPFAM" id="SSF48726">
    <property type="entry name" value="Immunoglobulin"/>
    <property type="match status" value="1"/>
</dbReference>
<feature type="compositionally biased region" description="Gly residues" evidence="6">
    <location>
        <begin position="416"/>
        <end position="442"/>
    </location>
</feature>
<accession>A0A6G8FGM6</accession>
<dbReference type="InterPro" id="IPR019931">
    <property type="entry name" value="LPXTG_anchor"/>
</dbReference>
<gene>
    <name evidence="10" type="ORF">G7067_02530</name>
</gene>
<evidence type="ECO:0000256" key="2">
    <source>
        <dbReference type="ARBA" id="ARBA00022512"/>
    </source>
</evidence>
<comment type="subcellular location">
    <subcellularLocation>
        <location evidence="1">Cell envelope</location>
    </subcellularLocation>
</comment>
<feature type="compositionally biased region" description="Polar residues" evidence="6">
    <location>
        <begin position="149"/>
        <end position="162"/>
    </location>
</feature>
<dbReference type="KEGG" id="lins:G7067_02530"/>
<evidence type="ECO:0000256" key="5">
    <source>
        <dbReference type="ARBA" id="ARBA00023088"/>
    </source>
</evidence>
<name>A0A6G8FGM6_9MICO</name>
<keyword evidence="7" id="KW-0812">Transmembrane</keyword>
<feature type="transmembrane region" description="Helical" evidence="7">
    <location>
        <begin position="469"/>
        <end position="490"/>
    </location>
</feature>
<dbReference type="PROSITE" id="PS50012">
    <property type="entry name" value="RCC1_3"/>
    <property type="match status" value="1"/>
</dbReference>
<dbReference type="SUPFAM" id="SSF50985">
    <property type="entry name" value="RCC1/BLIP-II"/>
    <property type="match status" value="1"/>
</dbReference>
<dbReference type="Gene3D" id="2.60.40.4270">
    <property type="entry name" value="Listeria-Bacteroides repeat domain"/>
    <property type="match status" value="3"/>
</dbReference>
<dbReference type="PROSITE" id="PS50835">
    <property type="entry name" value="IG_LIKE"/>
    <property type="match status" value="1"/>
</dbReference>
<evidence type="ECO:0000256" key="1">
    <source>
        <dbReference type="ARBA" id="ARBA00004196"/>
    </source>
</evidence>
<dbReference type="GO" id="GO:0030313">
    <property type="term" value="C:cell envelope"/>
    <property type="evidence" value="ECO:0007669"/>
    <property type="project" value="UniProtKB-SubCell"/>
</dbReference>
<keyword evidence="7" id="KW-0472">Membrane</keyword>
<keyword evidence="7" id="KW-1133">Transmembrane helix</keyword>
<keyword evidence="4" id="KW-0732">Signal</keyword>
<dbReference type="Pfam" id="PF00415">
    <property type="entry name" value="RCC1"/>
    <property type="match status" value="1"/>
</dbReference>
<feature type="domain" description="Ig-like" evidence="8">
    <location>
        <begin position="116"/>
        <end position="199"/>
    </location>
</feature>
<evidence type="ECO:0000313" key="10">
    <source>
        <dbReference type="EMBL" id="QIM15541.1"/>
    </source>
</evidence>
<dbReference type="InterPro" id="IPR036179">
    <property type="entry name" value="Ig-like_dom_sf"/>
</dbReference>
<dbReference type="AlphaFoldDB" id="A0A6G8FGM6"/>
<keyword evidence="3" id="KW-0964">Secreted</keyword>
<evidence type="ECO:0000256" key="3">
    <source>
        <dbReference type="ARBA" id="ARBA00022525"/>
    </source>
</evidence>
<organism evidence="10 11">
    <name type="scientific">Leucobacter insecticola</name>
    <dbReference type="NCBI Taxonomy" id="2714934"/>
    <lineage>
        <taxon>Bacteria</taxon>
        <taxon>Bacillati</taxon>
        <taxon>Actinomycetota</taxon>
        <taxon>Actinomycetes</taxon>
        <taxon>Micrococcales</taxon>
        <taxon>Microbacteriaceae</taxon>
        <taxon>Leucobacter</taxon>
    </lineage>
</organism>
<evidence type="ECO:0000256" key="6">
    <source>
        <dbReference type="SAM" id="MobiDB-lite"/>
    </source>
</evidence>
<feature type="compositionally biased region" description="Polar residues" evidence="6">
    <location>
        <begin position="447"/>
        <end position="457"/>
    </location>
</feature>
<sequence>MKAESIGGYFGAFYATGSDGQIYTWGQGANGKLGQSTAHNVMQPTVIDAEPKLVSIRFGDNAATNTSMSEGTWTATSPSGCGAAQITASWFQFDTQPTGQKIVKTNDYDFVWGSAPAVTSTPQDAAVTAGSNVTLTSSATGDPAPTVKWQRSSTAQGPWTDVSGQTSTTLTYGPTATEWVRAVFTNCVTQVATNPAKVSLLYSVTFNAQNGSAATTAMVADGGLLILPEAPTLAGYSFVGWATTADGATMFDPSTPVTGDLTLYAQWANVVHTVTFDAQNGSATTTAAVADGGTVMFPTVPSRPGYAFAGWATDPAGTTMFDPSSNITSDLTLYGQWTKDAAKYMISFDPQGGSAVASVEVVEGEVVALPEAPSRTGYTFAGWTTDAAGENAFDASMPVTGNMTLYGQWKKSTTSPGGGSGGGESGNGGDLTGNGGGGGQQTGNGNSEAGNASSAPNGRNLAATGGDPMVLFGVGALALVGSALGSILLLRRRQENG</sequence>
<protein>
    <recommendedName>
        <fullName evidence="12">Ig-like domain-containing protein</fullName>
    </recommendedName>
</protein>
<feature type="domain" description="Gram-positive cocci surface proteins LPxTG" evidence="9">
    <location>
        <begin position="461"/>
        <end position="497"/>
    </location>
</feature>
<dbReference type="InterPro" id="IPR013783">
    <property type="entry name" value="Ig-like_fold"/>
</dbReference>
<dbReference type="InterPro" id="IPR042229">
    <property type="entry name" value="Listeria/Bacterioides_rpt_sf"/>
</dbReference>
<dbReference type="Pfam" id="PF09479">
    <property type="entry name" value="Flg_new"/>
    <property type="match status" value="3"/>
</dbReference>
<dbReference type="Gene3D" id="2.60.40.10">
    <property type="entry name" value="Immunoglobulins"/>
    <property type="match status" value="1"/>
</dbReference>
<evidence type="ECO:0000313" key="11">
    <source>
        <dbReference type="Proteomes" id="UP000501387"/>
    </source>
</evidence>
<dbReference type="InterPro" id="IPR000408">
    <property type="entry name" value="Reg_chr_condens"/>
</dbReference>
<evidence type="ECO:0008006" key="12">
    <source>
        <dbReference type="Google" id="ProtNLM"/>
    </source>
</evidence>